<feature type="domain" description="AAA+ ATPase" evidence="7">
    <location>
        <begin position="28"/>
        <end position="155"/>
    </location>
</feature>
<dbReference type="RefSeq" id="WP_115578175.1">
    <property type="nucleotide sequence ID" value="NZ_NMUS01000119.1"/>
</dbReference>
<dbReference type="EMBL" id="NQMC01000124">
    <property type="protein sequence ID" value="TYD40023.1"/>
    <property type="molecule type" value="Genomic_DNA"/>
</dbReference>
<dbReference type="PANTHER" id="PTHR11669">
    <property type="entry name" value="REPLICATION FACTOR C / DNA POLYMERASE III GAMMA-TAU SUBUNIT"/>
    <property type="match status" value="1"/>
</dbReference>
<evidence type="ECO:0000256" key="2">
    <source>
        <dbReference type="ARBA" id="ARBA00022705"/>
    </source>
</evidence>
<comment type="caution">
    <text evidence="8">The sequence shown here is derived from an EMBL/GenBank/DDBJ whole genome shotgun (WGS) entry which is preliminary data.</text>
</comment>
<dbReference type="InterPro" id="IPR003593">
    <property type="entry name" value="AAA+_ATPase"/>
</dbReference>
<name>A0ABY3MFT0_AERVE</name>
<dbReference type="InterPro" id="IPR050238">
    <property type="entry name" value="DNA_Rep/Repair_Clamp_Loader"/>
</dbReference>
<evidence type="ECO:0000313" key="9">
    <source>
        <dbReference type="Proteomes" id="UP000323129"/>
    </source>
</evidence>
<evidence type="ECO:0000256" key="3">
    <source>
        <dbReference type="ARBA" id="ARBA00022741"/>
    </source>
</evidence>
<keyword evidence="5" id="KW-0808">Transferase</keyword>
<evidence type="ECO:0000313" key="8">
    <source>
        <dbReference type="EMBL" id="TYD40023.1"/>
    </source>
</evidence>
<keyword evidence="5" id="KW-0548">Nucleotidyltransferase</keyword>
<evidence type="ECO:0000256" key="4">
    <source>
        <dbReference type="ARBA" id="ARBA00022840"/>
    </source>
</evidence>
<dbReference type="Gene3D" id="3.40.50.300">
    <property type="entry name" value="P-loop containing nucleotide triphosphate hydrolases"/>
    <property type="match status" value="1"/>
</dbReference>
<dbReference type="InterPro" id="IPR003959">
    <property type="entry name" value="ATPase_AAA_core"/>
</dbReference>
<dbReference type="Proteomes" id="UP000323129">
    <property type="component" value="Unassembled WGS sequence"/>
</dbReference>
<evidence type="ECO:0000259" key="7">
    <source>
        <dbReference type="SMART" id="SM00382"/>
    </source>
</evidence>
<accession>A0ABY3MFT0</accession>
<dbReference type="Pfam" id="PF00004">
    <property type="entry name" value="AAA"/>
    <property type="match status" value="1"/>
</dbReference>
<keyword evidence="9" id="KW-1185">Reference proteome</keyword>
<keyword evidence="4" id="KW-0067">ATP-binding</keyword>
<sequence>MTDYDIKLMPEQIQKLFQQIPDYKEYLKPFSLLLHGPCGTGKTTTARELAKTINAEVLEIPLKHGRADMLWIKKIENFARSGNLNFLDGIEDKPFKVVILDEMDLIPYQCIPLRAIMNEFAGQLFFIGTTNHKNKINDSVLSRFHCVLMDGEDIRQKTTHNQIKSLME</sequence>
<dbReference type="SMART" id="SM00382">
    <property type="entry name" value="AAA"/>
    <property type="match status" value="1"/>
</dbReference>
<keyword evidence="2" id="KW-0235">DNA replication</keyword>
<gene>
    <name evidence="8" type="ORF">CJF24_21495</name>
</gene>
<organism evidence="8 9">
    <name type="scientific">Aeromonas veronii</name>
    <dbReference type="NCBI Taxonomy" id="654"/>
    <lineage>
        <taxon>Bacteria</taxon>
        <taxon>Pseudomonadati</taxon>
        <taxon>Pseudomonadota</taxon>
        <taxon>Gammaproteobacteria</taxon>
        <taxon>Aeromonadales</taxon>
        <taxon>Aeromonadaceae</taxon>
        <taxon>Aeromonas</taxon>
    </lineage>
</organism>
<reference evidence="8 9" key="1">
    <citation type="submission" date="2017-08" db="EMBL/GenBank/DDBJ databases">
        <title>Aeromonas veronii bv sobria strain NS22 whole genome sequencing.</title>
        <authorList>
            <person name="Katharios P."/>
            <person name="Ha V.Q."/>
            <person name="Smyrli M."/>
        </authorList>
    </citation>
    <scope>NUCLEOTIDE SEQUENCE [LARGE SCALE GENOMIC DNA]</scope>
    <source>
        <strain evidence="8 9">NS22</strain>
    </source>
</reference>
<comment type="catalytic activity">
    <reaction evidence="6">
        <text>DNA(n) + a 2'-deoxyribonucleoside 5'-triphosphate = DNA(n+1) + diphosphate</text>
        <dbReference type="Rhea" id="RHEA:22508"/>
        <dbReference type="Rhea" id="RHEA-COMP:17339"/>
        <dbReference type="Rhea" id="RHEA-COMP:17340"/>
        <dbReference type="ChEBI" id="CHEBI:33019"/>
        <dbReference type="ChEBI" id="CHEBI:61560"/>
        <dbReference type="ChEBI" id="CHEBI:173112"/>
        <dbReference type="EC" id="2.7.7.7"/>
    </reaction>
</comment>
<proteinExistence type="predicted"/>
<evidence type="ECO:0000256" key="1">
    <source>
        <dbReference type="ARBA" id="ARBA00012417"/>
    </source>
</evidence>
<keyword evidence="3" id="KW-0547">Nucleotide-binding</keyword>
<dbReference type="EC" id="2.7.7.7" evidence="1"/>
<dbReference type="SUPFAM" id="SSF52540">
    <property type="entry name" value="P-loop containing nucleoside triphosphate hydrolases"/>
    <property type="match status" value="1"/>
</dbReference>
<keyword evidence="5" id="KW-0239">DNA-directed DNA polymerase</keyword>
<evidence type="ECO:0000256" key="6">
    <source>
        <dbReference type="ARBA" id="ARBA00049244"/>
    </source>
</evidence>
<dbReference type="InterPro" id="IPR027417">
    <property type="entry name" value="P-loop_NTPase"/>
</dbReference>
<dbReference type="PANTHER" id="PTHR11669:SF20">
    <property type="entry name" value="REPLICATION FACTOR C SUBUNIT 4"/>
    <property type="match status" value="1"/>
</dbReference>
<evidence type="ECO:0000256" key="5">
    <source>
        <dbReference type="ARBA" id="ARBA00022932"/>
    </source>
</evidence>
<protein>
    <recommendedName>
        <fullName evidence="1">DNA-directed DNA polymerase</fullName>
        <ecNumber evidence="1">2.7.7.7</ecNumber>
    </recommendedName>
</protein>